<dbReference type="PROSITE" id="PS50914">
    <property type="entry name" value="BON"/>
    <property type="match status" value="1"/>
</dbReference>
<comment type="caution">
    <text evidence="2">The sequence shown here is derived from an EMBL/GenBank/DDBJ whole genome shotgun (WGS) entry which is preliminary data.</text>
</comment>
<reference evidence="2 3" key="1">
    <citation type="submission" date="2018-12" db="EMBL/GenBank/DDBJ databases">
        <title>The genome sequences of Variovorax guangxiensis DSM 27352.</title>
        <authorList>
            <person name="Gao J."/>
            <person name="Sun J."/>
        </authorList>
    </citation>
    <scope>NUCLEOTIDE SEQUENCE [LARGE SCALE GENOMIC DNA]</scope>
    <source>
        <strain evidence="2 3">DSM 27352</strain>
    </source>
</reference>
<accession>A0A3S0XCN8</accession>
<evidence type="ECO:0000259" key="1">
    <source>
        <dbReference type="PROSITE" id="PS50914"/>
    </source>
</evidence>
<dbReference type="Gene3D" id="3.30.1340.30">
    <property type="match status" value="1"/>
</dbReference>
<dbReference type="AlphaFoldDB" id="A0A3S0XCN8"/>
<dbReference type="RefSeq" id="WP_126019847.1">
    <property type="nucleotide sequence ID" value="NZ_RXFT01000001.1"/>
</dbReference>
<dbReference type="Pfam" id="PF04972">
    <property type="entry name" value="BON"/>
    <property type="match status" value="1"/>
</dbReference>
<name>A0A3S0XCN8_9BURK</name>
<gene>
    <name evidence="2" type="ORF">EJP67_04515</name>
</gene>
<organism evidence="2 3">
    <name type="scientific">Variovorax guangxiensis</name>
    <dbReference type="NCBI Taxonomy" id="1775474"/>
    <lineage>
        <taxon>Bacteria</taxon>
        <taxon>Pseudomonadati</taxon>
        <taxon>Pseudomonadota</taxon>
        <taxon>Betaproteobacteria</taxon>
        <taxon>Burkholderiales</taxon>
        <taxon>Comamonadaceae</taxon>
        <taxon>Variovorax</taxon>
    </lineage>
</organism>
<feature type="domain" description="BON" evidence="1">
    <location>
        <begin position="3"/>
        <end position="71"/>
    </location>
</feature>
<sequence length="87" mass="9363">MNPDIQLRHDVFAQLNWDPAVNGCDVDVSVKDGVVTLRGQVADEARRAAVERAARRTEGLTTLLNRLIVLPPRQTAPESGPAGAHPA</sequence>
<dbReference type="InterPro" id="IPR007055">
    <property type="entry name" value="BON_dom"/>
</dbReference>
<protein>
    <submittedName>
        <fullName evidence="2">BON domain-containing protein</fullName>
    </submittedName>
</protein>
<dbReference type="EMBL" id="RXFT01000001">
    <property type="protein sequence ID" value="RUR66318.1"/>
    <property type="molecule type" value="Genomic_DNA"/>
</dbReference>
<proteinExistence type="predicted"/>
<dbReference type="Proteomes" id="UP000281118">
    <property type="component" value="Unassembled WGS sequence"/>
</dbReference>
<dbReference type="OrthoDB" id="870892at2"/>
<evidence type="ECO:0000313" key="2">
    <source>
        <dbReference type="EMBL" id="RUR66318.1"/>
    </source>
</evidence>
<evidence type="ECO:0000313" key="3">
    <source>
        <dbReference type="Proteomes" id="UP000281118"/>
    </source>
</evidence>